<dbReference type="AlphaFoldDB" id="A0A834M2Z4"/>
<feature type="chain" id="PRO_5032752689" evidence="8">
    <location>
        <begin position="21"/>
        <end position="182"/>
    </location>
</feature>
<organism evidence="9 10">
    <name type="scientific">Rhynchophorus ferrugineus</name>
    <name type="common">Red palm weevil</name>
    <name type="synonym">Curculio ferrugineus</name>
    <dbReference type="NCBI Taxonomy" id="354439"/>
    <lineage>
        <taxon>Eukaryota</taxon>
        <taxon>Metazoa</taxon>
        <taxon>Ecdysozoa</taxon>
        <taxon>Arthropoda</taxon>
        <taxon>Hexapoda</taxon>
        <taxon>Insecta</taxon>
        <taxon>Pterygota</taxon>
        <taxon>Neoptera</taxon>
        <taxon>Endopterygota</taxon>
        <taxon>Coleoptera</taxon>
        <taxon>Polyphaga</taxon>
        <taxon>Cucujiformia</taxon>
        <taxon>Curculionidae</taxon>
        <taxon>Dryophthorinae</taxon>
        <taxon>Rhynchophorus</taxon>
    </lineage>
</organism>
<dbReference type="Gene3D" id="2.160.20.10">
    <property type="entry name" value="Single-stranded right-handed beta-helix, Pectin lyase-like"/>
    <property type="match status" value="1"/>
</dbReference>
<evidence type="ECO:0000256" key="6">
    <source>
        <dbReference type="ARBA" id="ARBA00023316"/>
    </source>
</evidence>
<dbReference type="GO" id="GO:0045490">
    <property type="term" value="P:pectin catabolic process"/>
    <property type="evidence" value="ECO:0007669"/>
    <property type="project" value="TreeGrafter"/>
</dbReference>
<keyword evidence="6" id="KW-0961">Cell wall biogenesis/degradation</keyword>
<keyword evidence="4 7" id="KW-0378">Hydrolase</keyword>
<evidence type="ECO:0000256" key="5">
    <source>
        <dbReference type="ARBA" id="ARBA00023295"/>
    </source>
</evidence>
<dbReference type="InterPro" id="IPR050434">
    <property type="entry name" value="Glycosyl_hydrlase_28"/>
</dbReference>
<dbReference type="PANTHER" id="PTHR31884:SF1">
    <property type="entry name" value="POLYGALACTURONASE"/>
    <property type="match status" value="1"/>
</dbReference>
<dbReference type="Proteomes" id="UP000625711">
    <property type="component" value="Unassembled WGS sequence"/>
</dbReference>
<gene>
    <name evidence="9" type="ORF">GWI33_022014</name>
</gene>
<evidence type="ECO:0000313" key="10">
    <source>
        <dbReference type="Proteomes" id="UP000625711"/>
    </source>
</evidence>
<name>A0A834M2Z4_RHYFE</name>
<evidence type="ECO:0000256" key="3">
    <source>
        <dbReference type="ARBA" id="ARBA00022737"/>
    </source>
</evidence>
<feature type="signal peptide" evidence="8">
    <location>
        <begin position="1"/>
        <end position="20"/>
    </location>
</feature>
<dbReference type="InterPro" id="IPR011050">
    <property type="entry name" value="Pectin_lyase_fold/virulence"/>
</dbReference>
<keyword evidence="2 8" id="KW-0732">Signal</keyword>
<dbReference type="SUPFAM" id="SSF51126">
    <property type="entry name" value="Pectin lyase-like"/>
    <property type="match status" value="1"/>
</dbReference>
<comment type="similarity">
    <text evidence="1 7">Belongs to the glycosyl hydrolase 28 family.</text>
</comment>
<sequence length="182" mass="18594">MGKYVLQLAWVAAVALAAGASPLNASCSVSSYDGVASAVSSCTSITLGSFTVPAGKALSMSLKSGTTVTVTGTIKFGYSEWKGPLVEIAGSKITFKGSGGSFDGEGSKYWDGKGDKGKTKPKFFRIKTSGGSTFSNIKLKNCPHQCVSINSASDTTLTGWTVDVSAGDSVSFSLRSTNTAAS</sequence>
<dbReference type="OrthoDB" id="6709892at2759"/>
<keyword evidence="3" id="KW-0677">Repeat</keyword>
<dbReference type="GO" id="GO:0005576">
    <property type="term" value="C:extracellular region"/>
    <property type="evidence" value="ECO:0007669"/>
    <property type="project" value="TreeGrafter"/>
</dbReference>
<evidence type="ECO:0000256" key="2">
    <source>
        <dbReference type="ARBA" id="ARBA00022729"/>
    </source>
</evidence>
<evidence type="ECO:0000256" key="4">
    <source>
        <dbReference type="ARBA" id="ARBA00022801"/>
    </source>
</evidence>
<dbReference type="GO" id="GO:0004650">
    <property type="term" value="F:polygalacturonase activity"/>
    <property type="evidence" value="ECO:0007669"/>
    <property type="project" value="InterPro"/>
</dbReference>
<reference evidence="9" key="1">
    <citation type="submission" date="2020-08" db="EMBL/GenBank/DDBJ databases">
        <title>Genome sequencing and assembly of the red palm weevil Rhynchophorus ferrugineus.</title>
        <authorList>
            <person name="Dias G.B."/>
            <person name="Bergman C.M."/>
            <person name="Manee M."/>
        </authorList>
    </citation>
    <scope>NUCLEOTIDE SEQUENCE</scope>
    <source>
        <strain evidence="9">AA-2017</strain>
        <tissue evidence="9">Whole larva</tissue>
    </source>
</reference>
<comment type="caution">
    <text evidence="9">The sequence shown here is derived from an EMBL/GenBank/DDBJ whole genome shotgun (WGS) entry which is preliminary data.</text>
</comment>
<dbReference type="InterPro" id="IPR000743">
    <property type="entry name" value="Glyco_hydro_28"/>
</dbReference>
<evidence type="ECO:0000313" key="9">
    <source>
        <dbReference type="EMBL" id="KAF7264870.1"/>
    </source>
</evidence>
<evidence type="ECO:0000256" key="1">
    <source>
        <dbReference type="ARBA" id="ARBA00008834"/>
    </source>
</evidence>
<dbReference type="PANTHER" id="PTHR31884">
    <property type="entry name" value="POLYGALACTURONASE"/>
    <property type="match status" value="1"/>
</dbReference>
<keyword evidence="10" id="KW-1185">Reference proteome</keyword>
<proteinExistence type="inferred from homology"/>
<evidence type="ECO:0000256" key="7">
    <source>
        <dbReference type="RuleBase" id="RU361169"/>
    </source>
</evidence>
<protein>
    <submittedName>
        <fullName evidence="9">Uncharacterized protein</fullName>
    </submittedName>
</protein>
<keyword evidence="5 7" id="KW-0326">Glycosidase</keyword>
<dbReference type="EMBL" id="JAACXV010015705">
    <property type="protein sequence ID" value="KAF7264870.1"/>
    <property type="molecule type" value="Genomic_DNA"/>
</dbReference>
<dbReference type="InterPro" id="IPR012334">
    <property type="entry name" value="Pectin_lyas_fold"/>
</dbReference>
<dbReference type="Pfam" id="PF00295">
    <property type="entry name" value="Glyco_hydro_28"/>
    <property type="match status" value="1"/>
</dbReference>
<dbReference type="GO" id="GO:0071555">
    <property type="term" value="P:cell wall organization"/>
    <property type="evidence" value="ECO:0007669"/>
    <property type="project" value="UniProtKB-KW"/>
</dbReference>
<evidence type="ECO:0000256" key="8">
    <source>
        <dbReference type="SAM" id="SignalP"/>
    </source>
</evidence>
<accession>A0A834M2Z4</accession>